<accession>A0A3S0KSP9</accession>
<evidence type="ECO:0000256" key="1">
    <source>
        <dbReference type="ARBA" id="ARBA00009437"/>
    </source>
</evidence>
<dbReference type="InterPro" id="IPR005119">
    <property type="entry name" value="LysR_subst-bd"/>
</dbReference>
<keyword evidence="7" id="KW-1185">Reference proteome</keyword>
<gene>
    <name evidence="6" type="ORF">EKG38_17695</name>
</gene>
<organism evidence="6 7">
    <name type="scientific">Shewanella canadensis</name>
    <dbReference type="NCBI Taxonomy" id="271096"/>
    <lineage>
        <taxon>Bacteria</taxon>
        <taxon>Pseudomonadati</taxon>
        <taxon>Pseudomonadota</taxon>
        <taxon>Gammaproteobacteria</taxon>
        <taxon>Alteromonadales</taxon>
        <taxon>Shewanellaceae</taxon>
        <taxon>Shewanella</taxon>
    </lineage>
</organism>
<evidence type="ECO:0000256" key="2">
    <source>
        <dbReference type="ARBA" id="ARBA00023015"/>
    </source>
</evidence>
<dbReference type="GO" id="GO:0006351">
    <property type="term" value="P:DNA-templated transcription"/>
    <property type="evidence" value="ECO:0007669"/>
    <property type="project" value="TreeGrafter"/>
</dbReference>
<sequence length="297" mass="33347">MLLNYLKPMAIFATVVETGSFTLAGKRLGMPRGKVSEQISRLESYLGVKLFQRSTRKVSTTEEGEALYQHACDLLRCGVEGVDEVKNFAEEVKGRIRITTTNDFYQCLLLPILKRFHQTYPKVQFDLQITEEALAIIDDSIDLAIRSGDLPDSGLISLPLTTTRLKLYASPELKHSLPEYPAQLEQYDWVAISNGGQISPLTLTHQEGKQVTLQPRYQHLANTVSSYSLLIEQNFGIGLMTEHTANVLVEQGKLIPVLPGWFYQAMPISLLYPARLHMAKRTRLLIEEIQSALNPSA</sequence>
<dbReference type="InterPro" id="IPR058163">
    <property type="entry name" value="LysR-type_TF_proteobact-type"/>
</dbReference>
<dbReference type="GO" id="GO:0003700">
    <property type="term" value="F:DNA-binding transcription factor activity"/>
    <property type="evidence" value="ECO:0007669"/>
    <property type="project" value="InterPro"/>
</dbReference>
<dbReference type="PANTHER" id="PTHR30537">
    <property type="entry name" value="HTH-TYPE TRANSCRIPTIONAL REGULATOR"/>
    <property type="match status" value="1"/>
</dbReference>
<name>A0A3S0KSP9_9GAMM</name>
<dbReference type="EMBL" id="RXNU01000011">
    <property type="protein sequence ID" value="RTR37564.1"/>
    <property type="molecule type" value="Genomic_DNA"/>
</dbReference>
<comment type="similarity">
    <text evidence="1">Belongs to the LysR transcriptional regulatory family.</text>
</comment>
<dbReference type="PRINTS" id="PR00039">
    <property type="entry name" value="HTHLYSR"/>
</dbReference>
<dbReference type="SUPFAM" id="SSF53850">
    <property type="entry name" value="Periplasmic binding protein-like II"/>
    <property type="match status" value="1"/>
</dbReference>
<dbReference type="RefSeq" id="WP_126521547.1">
    <property type="nucleotide sequence ID" value="NZ_RXNU01000011.1"/>
</dbReference>
<dbReference type="PROSITE" id="PS50931">
    <property type="entry name" value="HTH_LYSR"/>
    <property type="match status" value="1"/>
</dbReference>
<keyword evidence="4" id="KW-0804">Transcription</keyword>
<evidence type="ECO:0000313" key="7">
    <source>
        <dbReference type="Proteomes" id="UP000267448"/>
    </source>
</evidence>
<dbReference type="PANTHER" id="PTHR30537:SF81">
    <property type="entry name" value="TRANSCRIPTIONAL REGULATOR-RELATED"/>
    <property type="match status" value="1"/>
</dbReference>
<dbReference type="GO" id="GO:0043565">
    <property type="term" value="F:sequence-specific DNA binding"/>
    <property type="evidence" value="ECO:0007669"/>
    <property type="project" value="TreeGrafter"/>
</dbReference>
<dbReference type="SUPFAM" id="SSF46785">
    <property type="entry name" value="Winged helix' DNA-binding domain"/>
    <property type="match status" value="1"/>
</dbReference>
<reference evidence="6 7" key="1">
    <citation type="submission" date="2018-12" db="EMBL/GenBank/DDBJ databases">
        <authorList>
            <person name="Yu L."/>
        </authorList>
    </citation>
    <scope>NUCLEOTIDE SEQUENCE [LARGE SCALE GENOMIC DNA]</scope>
    <source>
        <strain evidence="6 7">HAW-EB2</strain>
    </source>
</reference>
<comment type="caution">
    <text evidence="6">The sequence shown here is derived from an EMBL/GenBank/DDBJ whole genome shotgun (WGS) entry which is preliminary data.</text>
</comment>
<dbReference type="Pfam" id="PF00126">
    <property type="entry name" value="HTH_1"/>
    <property type="match status" value="1"/>
</dbReference>
<dbReference type="Proteomes" id="UP000267448">
    <property type="component" value="Unassembled WGS sequence"/>
</dbReference>
<feature type="domain" description="HTH lysR-type" evidence="5">
    <location>
        <begin position="1"/>
        <end position="61"/>
    </location>
</feature>
<proteinExistence type="inferred from homology"/>
<dbReference type="Gene3D" id="3.40.190.290">
    <property type="match status" value="1"/>
</dbReference>
<dbReference type="FunFam" id="1.10.10.10:FF:000001">
    <property type="entry name" value="LysR family transcriptional regulator"/>
    <property type="match status" value="1"/>
</dbReference>
<dbReference type="InterPro" id="IPR000847">
    <property type="entry name" value="LysR_HTH_N"/>
</dbReference>
<dbReference type="CDD" id="cd08422">
    <property type="entry name" value="PBP2_CrgA_like"/>
    <property type="match status" value="1"/>
</dbReference>
<evidence type="ECO:0000313" key="6">
    <source>
        <dbReference type="EMBL" id="RTR37564.1"/>
    </source>
</evidence>
<evidence type="ECO:0000256" key="3">
    <source>
        <dbReference type="ARBA" id="ARBA00023125"/>
    </source>
</evidence>
<keyword evidence="2" id="KW-0805">Transcription regulation</keyword>
<dbReference type="OrthoDB" id="9786526at2"/>
<keyword evidence="3" id="KW-0238">DNA-binding</keyword>
<dbReference type="Pfam" id="PF03466">
    <property type="entry name" value="LysR_substrate"/>
    <property type="match status" value="1"/>
</dbReference>
<dbReference type="AlphaFoldDB" id="A0A3S0KSP9"/>
<protein>
    <submittedName>
        <fullName evidence="6">LysR family transcriptional regulator</fullName>
    </submittedName>
</protein>
<dbReference type="InterPro" id="IPR036388">
    <property type="entry name" value="WH-like_DNA-bd_sf"/>
</dbReference>
<evidence type="ECO:0000259" key="5">
    <source>
        <dbReference type="PROSITE" id="PS50931"/>
    </source>
</evidence>
<dbReference type="Gene3D" id="1.10.10.10">
    <property type="entry name" value="Winged helix-like DNA-binding domain superfamily/Winged helix DNA-binding domain"/>
    <property type="match status" value="1"/>
</dbReference>
<evidence type="ECO:0000256" key="4">
    <source>
        <dbReference type="ARBA" id="ARBA00023163"/>
    </source>
</evidence>
<dbReference type="InterPro" id="IPR036390">
    <property type="entry name" value="WH_DNA-bd_sf"/>
</dbReference>